<feature type="compositionally biased region" description="Polar residues" evidence="2">
    <location>
        <begin position="363"/>
        <end position="374"/>
    </location>
</feature>
<evidence type="ECO:0000256" key="2">
    <source>
        <dbReference type="SAM" id="MobiDB-lite"/>
    </source>
</evidence>
<keyword evidence="4" id="KW-1185">Reference proteome</keyword>
<dbReference type="AlphaFoldDB" id="A0A9P3HIQ4"/>
<evidence type="ECO:0000313" key="3">
    <source>
        <dbReference type="EMBL" id="GJJ77027.1"/>
    </source>
</evidence>
<dbReference type="Proteomes" id="UP000827284">
    <property type="component" value="Unassembled WGS sequence"/>
</dbReference>
<comment type="caution">
    <text evidence="3">The sequence shown here is derived from an EMBL/GenBank/DDBJ whole genome shotgun (WGS) entry which is preliminary data.</text>
</comment>
<dbReference type="OrthoDB" id="2449397at2759"/>
<evidence type="ECO:0000256" key="1">
    <source>
        <dbReference type="SAM" id="Coils"/>
    </source>
</evidence>
<feature type="compositionally biased region" description="Basic and acidic residues" evidence="2">
    <location>
        <begin position="12"/>
        <end position="42"/>
    </location>
</feature>
<keyword evidence="1" id="KW-0175">Coiled coil</keyword>
<reference evidence="3" key="1">
    <citation type="submission" date="2021-11" db="EMBL/GenBank/DDBJ databases">
        <authorList>
            <person name="Herlambang A."/>
            <person name="Guo Y."/>
            <person name="Takashima Y."/>
            <person name="Nishizawa T."/>
        </authorList>
    </citation>
    <scope>NUCLEOTIDE SEQUENCE</scope>
    <source>
        <strain evidence="3">E1425</strain>
    </source>
</reference>
<feature type="region of interest" description="Disordered" evidence="2">
    <location>
        <begin position="363"/>
        <end position="383"/>
    </location>
</feature>
<feature type="compositionally biased region" description="Low complexity" evidence="2">
    <location>
        <begin position="46"/>
        <end position="69"/>
    </location>
</feature>
<feature type="compositionally biased region" description="Basic residues" evidence="2">
    <location>
        <begin position="1"/>
        <end position="11"/>
    </location>
</feature>
<feature type="compositionally biased region" description="Low complexity" evidence="2">
    <location>
        <begin position="84"/>
        <end position="126"/>
    </location>
</feature>
<sequence>MTKITATKKRRREPEIDTEQEKEQEHGLDQEKDGSTTGKETDQDQLELAAAASLVSLTTAPSPATATRSSKPKSTTKARISQNTAAPVVPPSTSSSSASASPIPETAPSASSSLSLPSAAAASSSSNITPQEHIEFLERLERDSHEKIKKLEDKVAKLKENDKVLQSKAEASYRRLKKIREKYKEAEIQLRNQERRIGTLQLELQRAQPQPIVKAPVGTGLRIDKYKRKRGKKLNEDERRLVLHCLEMCRLEQELAPSIATGDPFLRAAVYMGMSTHTVRDTALDRNLEDRRTREDREKRAAHTLQDHVLERNDTKKEGENEPEGIETEEGDAQSIDTTRTPESLCTPPYVPHDLHHVIRQSEPTSHTAESGTSGMLAAYEDF</sequence>
<feature type="compositionally biased region" description="Acidic residues" evidence="2">
    <location>
        <begin position="321"/>
        <end position="332"/>
    </location>
</feature>
<reference evidence="3" key="2">
    <citation type="journal article" date="2022" name="Microbiol. Resour. Announc.">
        <title>Whole-Genome Sequence of Entomortierella parvispora E1425, a Mucoromycotan Fungus Associated with Burkholderiaceae-Related Endosymbiotic Bacteria.</title>
        <authorList>
            <person name="Herlambang A."/>
            <person name="Guo Y."/>
            <person name="Takashima Y."/>
            <person name="Narisawa K."/>
            <person name="Ohta H."/>
            <person name="Nishizawa T."/>
        </authorList>
    </citation>
    <scope>NUCLEOTIDE SEQUENCE</scope>
    <source>
        <strain evidence="3">E1425</strain>
    </source>
</reference>
<feature type="compositionally biased region" description="Basic and acidic residues" evidence="2">
    <location>
        <begin position="284"/>
        <end position="320"/>
    </location>
</feature>
<protein>
    <submittedName>
        <fullName evidence="3">Uncharacterized protein</fullName>
    </submittedName>
</protein>
<feature type="compositionally biased region" description="Polar residues" evidence="2">
    <location>
        <begin position="335"/>
        <end position="344"/>
    </location>
</feature>
<name>A0A9P3HIQ4_9FUNG</name>
<feature type="coiled-coil region" evidence="1">
    <location>
        <begin position="134"/>
        <end position="203"/>
    </location>
</feature>
<feature type="region of interest" description="Disordered" evidence="2">
    <location>
        <begin position="284"/>
        <end position="350"/>
    </location>
</feature>
<gene>
    <name evidence="3" type="ORF">EMPS_09386</name>
</gene>
<accession>A0A9P3HIQ4</accession>
<dbReference type="EMBL" id="BQFW01000013">
    <property type="protein sequence ID" value="GJJ77027.1"/>
    <property type="molecule type" value="Genomic_DNA"/>
</dbReference>
<evidence type="ECO:0000313" key="4">
    <source>
        <dbReference type="Proteomes" id="UP000827284"/>
    </source>
</evidence>
<organism evidence="3 4">
    <name type="scientific">Entomortierella parvispora</name>
    <dbReference type="NCBI Taxonomy" id="205924"/>
    <lineage>
        <taxon>Eukaryota</taxon>
        <taxon>Fungi</taxon>
        <taxon>Fungi incertae sedis</taxon>
        <taxon>Mucoromycota</taxon>
        <taxon>Mortierellomycotina</taxon>
        <taxon>Mortierellomycetes</taxon>
        <taxon>Mortierellales</taxon>
        <taxon>Mortierellaceae</taxon>
        <taxon>Entomortierella</taxon>
    </lineage>
</organism>
<feature type="region of interest" description="Disordered" evidence="2">
    <location>
        <begin position="1"/>
        <end position="128"/>
    </location>
</feature>
<proteinExistence type="predicted"/>